<dbReference type="NCBIfam" id="NF007958">
    <property type="entry name" value="PRK10677.1"/>
    <property type="match status" value="1"/>
</dbReference>
<dbReference type="PIRSF" id="PIRSF004846">
    <property type="entry name" value="ModA"/>
    <property type="match status" value="1"/>
</dbReference>
<evidence type="ECO:0000256" key="3">
    <source>
        <dbReference type="ARBA" id="ARBA00022729"/>
    </source>
</evidence>
<reference evidence="5 6" key="1">
    <citation type="submission" date="2024-09" db="EMBL/GenBank/DDBJ databases">
        <authorList>
            <person name="Sun Q."/>
            <person name="Mori K."/>
        </authorList>
    </citation>
    <scope>NUCLEOTIDE SEQUENCE [LARGE SCALE GENOMIC DNA]</scope>
    <source>
        <strain evidence="5 6">CCM 7415</strain>
    </source>
</reference>
<evidence type="ECO:0000256" key="1">
    <source>
        <dbReference type="ARBA" id="ARBA00009175"/>
    </source>
</evidence>
<comment type="similarity">
    <text evidence="1">Belongs to the bacterial solute-binding protein ModA family.</text>
</comment>
<name>A0ABV6G150_9GAMM</name>
<dbReference type="Gene3D" id="3.40.190.10">
    <property type="entry name" value="Periplasmic binding protein-like II"/>
    <property type="match status" value="2"/>
</dbReference>
<evidence type="ECO:0000313" key="5">
    <source>
        <dbReference type="EMBL" id="MFC0267377.1"/>
    </source>
</evidence>
<keyword evidence="2" id="KW-0479">Metal-binding</keyword>
<feature type="signal peptide" evidence="4">
    <location>
        <begin position="1"/>
        <end position="26"/>
    </location>
</feature>
<dbReference type="Pfam" id="PF13531">
    <property type="entry name" value="SBP_bac_11"/>
    <property type="match status" value="1"/>
</dbReference>
<protein>
    <submittedName>
        <fullName evidence="5">Molybdate ABC transporter substrate-binding protein</fullName>
    </submittedName>
</protein>
<keyword evidence="6" id="KW-1185">Reference proteome</keyword>
<evidence type="ECO:0000256" key="4">
    <source>
        <dbReference type="SAM" id="SignalP"/>
    </source>
</evidence>
<gene>
    <name evidence="5" type="primary">modA</name>
    <name evidence="5" type="ORF">ACFFHW_05100</name>
</gene>
<dbReference type="InterPro" id="IPR005950">
    <property type="entry name" value="ModA"/>
</dbReference>
<comment type="caution">
    <text evidence="5">The sequence shown here is derived from an EMBL/GenBank/DDBJ whole genome shotgun (WGS) entry which is preliminary data.</text>
</comment>
<accession>A0ABV6G150</accession>
<organism evidence="5 6">
    <name type="scientific">Kushneria aurantia</name>
    <dbReference type="NCBI Taxonomy" id="504092"/>
    <lineage>
        <taxon>Bacteria</taxon>
        <taxon>Pseudomonadati</taxon>
        <taxon>Pseudomonadota</taxon>
        <taxon>Gammaproteobacteria</taxon>
        <taxon>Oceanospirillales</taxon>
        <taxon>Halomonadaceae</taxon>
        <taxon>Kushneria</taxon>
    </lineage>
</organism>
<proteinExistence type="inferred from homology"/>
<feature type="chain" id="PRO_5047341479" evidence="4">
    <location>
        <begin position="27"/>
        <end position="261"/>
    </location>
</feature>
<dbReference type="NCBIfam" id="TIGR01256">
    <property type="entry name" value="modA"/>
    <property type="match status" value="1"/>
</dbReference>
<dbReference type="RefSeq" id="WP_019952774.1">
    <property type="nucleotide sequence ID" value="NZ_JBHLVX010000018.1"/>
</dbReference>
<dbReference type="PANTHER" id="PTHR30632:SF17">
    <property type="entry name" value="MOLYBDATE-BINDING PROTEIN MODA"/>
    <property type="match status" value="1"/>
</dbReference>
<keyword evidence="3 4" id="KW-0732">Signal</keyword>
<sequence>MFKPLATGLFAALLLSPLCLASQARAADSVDVYAAASLTDVMNALVEQYEENHDVDLVPVYASSSTLARQIGEGAPADVYLSANVKWMDWLQDQGGVVVSQRHNLLRNRLALIAPDDTDIPSFTPDAEHPLVDYLEDGERVSVGDPAHVPAGIYAKQAFESTGQWQTLEPRLARGSDVRAALALVERGETPLGVVYATDAQASDGVKQLGLFPADSHDPIIYPAALIGEHPGDAAGAFLDWLSSDAARETFEQYGFEMAND</sequence>
<dbReference type="SUPFAM" id="SSF53850">
    <property type="entry name" value="Periplasmic binding protein-like II"/>
    <property type="match status" value="1"/>
</dbReference>
<evidence type="ECO:0000256" key="2">
    <source>
        <dbReference type="ARBA" id="ARBA00022723"/>
    </source>
</evidence>
<dbReference type="Proteomes" id="UP001589814">
    <property type="component" value="Unassembled WGS sequence"/>
</dbReference>
<evidence type="ECO:0000313" key="6">
    <source>
        <dbReference type="Proteomes" id="UP001589814"/>
    </source>
</evidence>
<dbReference type="PANTHER" id="PTHR30632">
    <property type="entry name" value="MOLYBDATE-BINDING PERIPLASMIC PROTEIN"/>
    <property type="match status" value="1"/>
</dbReference>
<dbReference type="EMBL" id="JBHLVX010000018">
    <property type="protein sequence ID" value="MFC0267377.1"/>
    <property type="molecule type" value="Genomic_DNA"/>
</dbReference>
<dbReference type="InterPro" id="IPR050682">
    <property type="entry name" value="ModA/WtpA"/>
</dbReference>